<feature type="transmembrane region" description="Helical" evidence="1">
    <location>
        <begin position="238"/>
        <end position="259"/>
    </location>
</feature>
<dbReference type="PANTHER" id="PTHR42029:SF3">
    <property type="entry name" value="AN04G07800"/>
    <property type="match status" value="1"/>
</dbReference>
<keyword evidence="1" id="KW-0472">Membrane</keyword>
<dbReference type="Proteomes" id="UP000024533">
    <property type="component" value="Unassembled WGS sequence"/>
</dbReference>
<dbReference type="OrthoDB" id="4940591at2759"/>
<dbReference type="InterPro" id="IPR056637">
    <property type="entry name" value="DUF7735"/>
</dbReference>
<feature type="domain" description="DUF7735" evidence="2">
    <location>
        <begin position="16"/>
        <end position="156"/>
    </location>
</feature>
<keyword evidence="1" id="KW-0812">Transmembrane</keyword>
<evidence type="ECO:0000259" key="2">
    <source>
        <dbReference type="Pfam" id="PF24870"/>
    </source>
</evidence>
<proteinExistence type="predicted"/>
<dbReference type="Pfam" id="PF24870">
    <property type="entry name" value="DUF7735"/>
    <property type="match status" value="1"/>
</dbReference>
<evidence type="ECO:0000256" key="1">
    <source>
        <dbReference type="SAM" id="Phobius"/>
    </source>
</evidence>
<organism evidence="3 4">
    <name type="scientific">Trichophyton interdigitale (strain MR816)</name>
    <dbReference type="NCBI Taxonomy" id="1215338"/>
    <lineage>
        <taxon>Eukaryota</taxon>
        <taxon>Fungi</taxon>
        <taxon>Dikarya</taxon>
        <taxon>Ascomycota</taxon>
        <taxon>Pezizomycotina</taxon>
        <taxon>Eurotiomycetes</taxon>
        <taxon>Eurotiomycetidae</taxon>
        <taxon>Onygenales</taxon>
        <taxon>Arthrodermataceae</taxon>
        <taxon>Trichophyton</taxon>
    </lineage>
</organism>
<dbReference type="PANTHER" id="PTHR42029">
    <property type="entry name" value="AN04G07800"/>
    <property type="match status" value="1"/>
</dbReference>
<keyword evidence="4" id="KW-1185">Reference proteome</keyword>
<comment type="caution">
    <text evidence="3">The sequence shown here is derived from an EMBL/GenBank/DDBJ whole genome shotgun (WGS) entry which is preliminary data.</text>
</comment>
<dbReference type="HOGENOM" id="CLU_064135_1_0_1"/>
<dbReference type="EMBL" id="AOKY01000596">
    <property type="protein sequence ID" value="KDB21084.1"/>
    <property type="molecule type" value="Genomic_DNA"/>
</dbReference>
<dbReference type="AlphaFoldDB" id="A0A059IZY2"/>
<protein>
    <recommendedName>
        <fullName evidence="2">DUF7735 domain-containing protein</fullName>
    </recommendedName>
</protein>
<gene>
    <name evidence="3" type="ORF">H109_06963</name>
</gene>
<evidence type="ECO:0000313" key="3">
    <source>
        <dbReference type="EMBL" id="KDB21084.1"/>
    </source>
</evidence>
<sequence>MTTATAVAQDRDITVILPTETPTATLDPPQCQTHNLTEYFDYPKPSGALVSAIWSHATKLLKPCSSTAVSGCPFPESSDWCSLRTSIPASVLPAYSSYGSSASVWWKSRSSAAFSLAEQCPIGWFKAMCSFSGGATWLNETIIYGGCYAEADPTSGSSALDGPTVTANPTATPGARASTTNAILPTGRPGTNGALDRAKICSPWKAAGAWVSLGLDKLDGVAGYHNIKTLVIWRAEKGLLFQLFFVVWLSFTSILVLQLF</sequence>
<keyword evidence="1" id="KW-1133">Transmembrane helix</keyword>
<reference evidence="3 4" key="1">
    <citation type="submission" date="2014-02" db="EMBL/GenBank/DDBJ databases">
        <title>The Genome Sequence of Trichophyton interdigitale MR816.</title>
        <authorList>
            <consortium name="The Broad Institute Genomics Platform"/>
            <person name="Cuomo C.A."/>
            <person name="White T.C."/>
            <person name="Graser Y."/>
            <person name="Martinez-Rossi N."/>
            <person name="Heitman J."/>
            <person name="Young S.K."/>
            <person name="Zeng Q."/>
            <person name="Gargeya S."/>
            <person name="Abouelleil A."/>
            <person name="Alvarado L."/>
            <person name="Chapman S.B."/>
            <person name="Gainer-Dewar J."/>
            <person name="Goldberg J."/>
            <person name="Griggs A."/>
            <person name="Gujja S."/>
            <person name="Hansen M."/>
            <person name="Howarth C."/>
            <person name="Imamovic A."/>
            <person name="Larimer J."/>
            <person name="Martinez D."/>
            <person name="Murphy C."/>
            <person name="Pearson M.D."/>
            <person name="Persinoti G."/>
            <person name="Poon T."/>
            <person name="Priest M."/>
            <person name="Roberts A.D."/>
            <person name="Saif S."/>
            <person name="Shea T.D."/>
            <person name="Sykes S.N."/>
            <person name="Wortman J."/>
            <person name="Nusbaum C."/>
            <person name="Birren B."/>
        </authorList>
    </citation>
    <scope>NUCLEOTIDE SEQUENCE [LARGE SCALE GENOMIC DNA]</scope>
    <source>
        <strain evidence="3 4">MR816</strain>
    </source>
</reference>
<evidence type="ECO:0000313" key="4">
    <source>
        <dbReference type="Proteomes" id="UP000024533"/>
    </source>
</evidence>
<accession>A0A059IZY2</accession>
<name>A0A059IZY2_TRIIM</name>
<dbReference type="OMA" id="TITSEAW"/>